<name>A0ACC2VZZ5_9TREE</name>
<comment type="caution">
    <text evidence="1">The sequence shown here is derived from an EMBL/GenBank/DDBJ whole genome shotgun (WGS) entry which is preliminary data.</text>
</comment>
<protein>
    <submittedName>
        <fullName evidence="1">Uncharacterized protein</fullName>
    </submittedName>
</protein>
<reference evidence="1" key="1">
    <citation type="submission" date="2023-04" db="EMBL/GenBank/DDBJ databases">
        <title>Draft Genome sequencing of Naganishia species isolated from polar environments using Oxford Nanopore Technology.</title>
        <authorList>
            <person name="Leo P."/>
            <person name="Venkateswaran K."/>
        </authorList>
    </citation>
    <scope>NUCLEOTIDE SEQUENCE</scope>
    <source>
        <strain evidence="1">MNA-CCFEE 5261</strain>
    </source>
</reference>
<dbReference type="Proteomes" id="UP001241377">
    <property type="component" value="Unassembled WGS sequence"/>
</dbReference>
<evidence type="ECO:0000313" key="1">
    <source>
        <dbReference type="EMBL" id="KAJ9104773.1"/>
    </source>
</evidence>
<accession>A0ACC2VZZ5</accession>
<sequence>MSHHNTLNDLGLGAPIGGASTTNNNFNTSHTSAGAPVAAHQQGHEHASSGLTGSGGSSGLTGSSGATGGSSGLTGDRNTTSGDLGVGRGSGGPTAFESDASKVGEHRSVTDRLAGDDNSGRHTGSGVGERSATDRLTGSGVGERSATDRLTGDNHHHQHTTGSHEHGSHGVLSSGQGAATAAGLTGAGAGLTSGSSHHHDHDHHDHDHHDHHDRSTTGAGVGSSDLRDREAGIDAGLGAGHHDQSTTGNTRSTSGSQGLTSGSQELSSGSHSHSHHSGAAAATAGAAAVGAGGIALSGRQATKIDADGKIADSVTGQTHFVDSSVSGYAPQSTGTTTTTTGTSGLRSGSGLGAGAGAGAAGLGAGTGAAGLASHGQGHGHGGSTEGGPISELKQELKEHQSGHGAEHPESKGPHGLVWHNGKYVHEREISGHGSTGVPLR</sequence>
<evidence type="ECO:0000313" key="2">
    <source>
        <dbReference type="Proteomes" id="UP001241377"/>
    </source>
</evidence>
<proteinExistence type="predicted"/>
<dbReference type="EMBL" id="JASBWR010000039">
    <property type="protein sequence ID" value="KAJ9104773.1"/>
    <property type="molecule type" value="Genomic_DNA"/>
</dbReference>
<gene>
    <name evidence="1" type="ORF">QFC19_003914</name>
</gene>
<organism evidence="1 2">
    <name type="scientific">Naganishia cerealis</name>
    <dbReference type="NCBI Taxonomy" id="610337"/>
    <lineage>
        <taxon>Eukaryota</taxon>
        <taxon>Fungi</taxon>
        <taxon>Dikarya</taxon>
        <taxon>Basidiomycota</taxon>
        <taxon>Agaricomycotina</taxon>
        <taxon>Tremellomycetes</taxon>
        <taxon>Filobasidiales</taxon>
        <taxon>Filobasidiaceae</taxon>
        <taxon>Naganishia</taxon>
    </lineage>
</organism>
<keyword evidence="2" id="KW-1185">Reference proteome</keyword>